<accession>A0A226DRZ0</accession>
<organism evidence="2 3">
    <name type="scientific">Folsomia candida</name>
    <name type="common">Springtail</name>
    <dbReference type="NCBI Taxonomy" id="158441"/>
    <lineage>
        <taxon>Eukaryota</taxon>
        <taxon>Metazoa</taxon>
        <taxon>Ecdysozoa</taxon>
        <taxon>Arthropoda</taxon>
        <taxon>Hexapoda</taxon>
        <taxon>Collembola</taxon>
        <taxon>Entomobryomorpha</taxon>
        <taxon>Isotomoidea</taxon>
        <taxon>Isotomidae</taxon>
        <taxon>Proisotominae</taxon>
        <taxon>Folsomia</taxon>
    </lineage>
</organism>
<sequence length="402" mass="44294">MYAARDIIILLTIGITLVVPTNAEPIGPLKCNLTWVTSATDGKVPAKSIASQMGTHFVIKGTTGPEQGTIGRMSATNGTNGPAFIPNSSTVKELQVYQALNNVYDCLTEWVLPGDERIQKLAFELEGKRIGRVMDSTDNTLLPGFISGAEIVYVDLNKVQKTSREFYVLISYSKGLSLLLSDFEFTNDNSEGLDFMGLDEIRNEAEVEVTQTVTHSKSVTESFTFSEHESQTTSFSISVNVDVSAGLEFIQAGVGLGVEFGMSWESGMEKEVSTTRSRDIEVSRTIAVPPLTRIQACSTIKSKENFTLPYTCLGRYKAPGMTGSQVVNLLREETDLQAYAEREFAVVEIRGTLTGSMSLSTQFIVTPIDALYGCSEMELDIENERSRLRKQQRRMLFSKITN</sequence>
<dbReference type="Gene3D" id="2.170.15.10">
    <property type="entry name" value="Proaerolysin, chain A, domain 3"/>
    <property type="match status" value="1"/>
</dbReference>
<evidence type="ECO:0000313" key="3">
    <source>
        <dbReference type="Proteomes" id="UP000198287"/>
    </source>
</evidence>
<feature type="signal peptide" evidence="1">
    <location>
        <begin position="1"/>
        <end position="23"/>
    </location>
</feature>
<evidence type="ECO:0000313" key="2">
    <source>
        <dbReference type="EMBL" id="OXA46976.1"/>
    </source>
</evidence>
<keyword evidence="1" id="KW-0732">Signal</keyword>
<dbReference type="Proteomes" id="UP000198287">
    <property type="component" value="Unassembled WGS sequence"/>
</dbReference>
<evidence type="ECO:0000256" key="1">
    <source>
        <dbReference type="SAM" id="SignalP"/>
    </source>
</evidence>
<dbReference type="EMBL" id="LNIX01000014">
    <property type="protein sequence ID" value="OXA46976.1"/>
    <property type="molecule type" value="Genomic_DNA"/>
</dbReference>
<gene>
    <name evidence="2" type="ORF">Fcan01_18073</name>
</gene>
<protein>
    <submittedName>
        <fullName evidence="2">Natterin-like protein</fullName>
    </submittedName>
</protein>
<feature type="chain" id="PRO_5012917573" evidence="1">
    <location>
        <begin position="24"/>
        <end position="402"/>
    </location>
</feature>
<keyword evidence="3" id="KW-1185">Reference proteome</keyword>
<comment type="caution">
    <text evidence="2">The sequence shown here is derived from an EMBL/GenBank/DDBJ whole genome shotgun (WGS) entry which is preliminary data.</text>
</comment>
<dbReference type="SUPFAM" id="SSF56973">
    <property type="entry name" value="Aerolisin/ETX pore-forming domain"/>
    <property type="match status" value="1"/>
</dbReference>
<dbReference type="OrthoDB" id="8297682at2759"/>
<proteinExistence type="predicted"/>
<name>A0A226DRZ0_FOLCA</name>
<dbReference type="AlphaFoldDB" id="A0A226DRZ0"/>
<reference evidence="2 3" key="1">
    <citation type="submission" date="2015-12" db="EMBL/GenBank/DDBJ databases">
        <title>The genome of Folsomia candida.</title>
        <authorList>
            <person name="Faddeeva A."/>
            <person name="Derks M.F."/>
            <person name="Anvar Y."/>
            <person name="Smit S."/>
            <person name="Van Straalen N."/>
            <person name="Roelofs D."/>
        </authorList>
    </citation>
    <scope>NUCLEOTIDE SEQUENCE [LARGE SCALE GENOMIC DNA]</scope>
    <source>
        <strain evidence="2 3">VU population</strain>
        <tissue evidence="2">Whole body</tissue>
    </source>
</reference>